<feature type="compositionally biased region" description="Low complexity" evidence="6">
    <location>
        <begin position="20"/>
        <end position="38"/>
    </location>
</feature>
<dbReference type="InterPro" id="IPR050946">
    <property type="entry name" value="AP-1_TF_bZIP"/>
</dbReference>
<dbReference type="Pfam" id="PF00170">
    <property type="entry name" value="bZIP_1"/>
    <property type="match status" value="1"/>
</dbReference>
<feature type="region of interest" description="Disordered" evidence="6">
    <location>
        <begin position="232"/>
        <end position="254"/>
    </location>
</feature>
<keyword evidence="5" id="KW-0175">Coiled coil</keyword>
<feature type="region of interest" description="Disordered" evidence="6">
    <location>
        <begin position="1"/>
        <end position="38"/>
    </location>
</feature>
<evidence type="ECO:0000256" key="2">
    <source>
        <dbReference type="ARBA" id="ARBA00023015"/>
    </source>
</evidence>
<dbReference type="InterPro" id="IPR005643">
    <property type="entry name" value="JNK"/>
</dbReference>
<dbReference type="CDD" id="cd14696">
    <property type="entry name" value="bZIP_Jun"/>
    <property type="match status" value="1"/>
</dbReference>
<dbReference type="Gene3D" id="1.20.5.170">
    <property type="match status" value="1"/>
</dbReference>
<sequence>MNSVSRGTTNSSPQCFGQASVSSDSDPSEPVSVSSVGSVESVRDRSHLFLNPLKKRNSTTSDLLSSPVISKELQDLLNNFVSPAGIRQNSLQALAAVAQQRIQQNFASGILETPTPTKLLYPNSVTEEQERFAKGFTEALRQIQQQNQFVTTPTLQSPNAASLILPLLAALTPTLNAAPTFPLPSSLSSPISASTPTKPAIASLGTPTSTVPPTNVVSGSALSAVQLPIVNATNNNNDKSPSQSSGSGSTSGAQLSPLEELYKKLDPNNPHNFMDMFHHTDLTSSFQPFMNPALFHQTSALANTLPHHPTMPLQNHNQAHHQPPVSNIPGPILNIKTEPMLHNENSGYTNGMNSTALNCPTTSNHLNAYPSDHTFNPDEQERKKLERKRARNRMAASKCRQRKLERIQELEGLVQQEKQRTATFQQDIETLQKTVRQLSEQIERHRQAGCPIPPHHPTFKMPNL</sequence>
<evidence type="ECO:0000256" key="1">
    <source>
        <dbReference type="ARBA" id="ARBA00006882"/>
    </source>
</evidence>
<accession>A0A914D960</accession>
<dbReference type="PROSITE" id="PS00036">
    <property type="entry name" value="BZIP_BASIC"/>
    <property type="match status" value="1"/>
</dbReference>
<evidence type="ECO:0000259" key="7">
    <source>
        <dbReference type="PROSITE" id="PS50217"/>
    </source>
</evidence>
<dbReference type="SMART" id="SM00338">
    <property type="entry name" value="BRLZ"/>
    <property type="match status" value="1"/>
</dbReference>
<protein>
    <submittedName>
        <fullName evidence="9">BZIP domain-containing protein</fullName>
    </submittedName>
</protein>
<name>A0A914D960_9BILA</name>
<dbReference type="InterPro" id="IPR004827">
    <property type="entry name" value="bZIP"/>
</dbReference>
<dbReference type="GO" id="GO:0051726">
    <property type="term" value="P:regulation of cell cycle"/>
    <property type="evidence" value="ECO:0007669"/>
    <property type="project" value="TreeGrafter"/>
</dbReference>
<feature type="compositionally biased region" description="Low complexity" evidence="6">
    <location>
        <begin position="240"/>
        <end position="252"/>
    </location>
</feature>
<proteinExistence type="inferred from homology"/>
<dbReference type="PROSITE" id="PS50217">
    <property type="entry name" value="BZIP"/>
    <property type="match status" value="1"/>
</dbReference>
<dbReference type="InterPro" id="IPR046347">
    <property type="entry name" value="bZIP_sf"/>
</dbReference>
<dbReference type="PRINTS" id="PR00043">
    <property type="entry name" value="LEUZIPPRJUN"/>
</dbReference>
<feature type="region of interest" description="Disordered" evidence="6">
    <location>
        <begin position="190"/>
        <end position="212"/>
    </location>
</feature>
<dbReference type="SUPFAM" id="SSF57959">
    <property type="entry name" value="Leucine zipper domain"/>
    <property type="match status" value="1"/>
</dbReference>
<evidence type="ECO:0000256" key="4">
    <source>
        <dbReference type="ARBA" id="ARBA00023163"/>
    </source>
</evidence>
<dbReference type="GO" id="GO:0000981">
    <property type="term" value="F:DNA-binding transcription factor activity, RNA polymerase II-specific"/>
    <property type="evidence" value="ECO:0007669"/>
    <property type="project" value="TreeGrafter"/>
</dbReference>
<dbReference type="AlphaFoldDB" id="A0A914D960"/>
<evidence type="ECO:0000313" key="8">
    <source>
        <dbReference type="Proteomes" id="UP000887540"/>
    </source>
</evidence>
<dbReference type="PANTHER" id="PTHR11462">
    <property type="entry name" value="JUN TRANSCRIPTION FACTOR-RELATED"/>
    <property type="match status" value="1"/>
</dbReference>
<evidence type="ECO:0000256" key="3">
    <source>
        <dbReference type="ARBA" id="ARBA00023125"/>
    </source>
</evidence>
<evidence type="ECO:0000256" key="5">
    <source>
        <dbReference type="SAM" id="Coils"/>
    </source>
</evidence>
<feature type="compositionally biased region" description="Polar residues" evidence="6">
    <location>
        <begin position="1"/>
        <end position="19"/>
    </location>
</feature>
<dbReference type="Pfam" id="PF03957">
    <property type="entry name" value="Jun"/>
    <property type="match status" value="1"/>
</dbReference>
<dbReference type="GO" id="GO:0042127">
    <property type="term" value="P:regulation of cell population proliferation"/>
    <property type="evidence" value="ECO:0007669"/>
    <property type="project" value="TreeGrafter"/>
</dbReference>
<dbReference type="InterPro" id="IPR002112">
    <property type="entry name" value="Leuzip_Jun"/>
</dbReference>
<reference evidence="9" key="1">
    <citation type="submission" date="2022-11" db="UniProtKB">
        <authorList>
            <consortium name="WormBaseParasite"/>
        </authorList>
    </citation>
    <scope>IDENTIFICATION</scope>
</reference>
<keyword evidence="8" id="KW-1185">Reference proteome</keyword>
<keyword evidence="4" id="KW-0804">Transcription</keyword>
<dbReference type="WBParaSite" id="ACRNAN_scaffold2068.g21515.t1">
    <property type="protein sequence ID" value="ACRNAN_scaffold2068.g21515.t1"/>
    <property type="gene ID" value="ACRNAN_scaffold2068.g21515"/>
</dbReference>
<dbReference type="PANTHER" id="PTHR11462:SF35">
    <property type="entry name" value="TRANSCRIPTION FACTOR JRA"/>
    <property type="match status" value="1"/>
</dbReference>
<feature type="coiled-coil region" evidence="5">
    <location>
        <begin position="400"/>
        <end position="448"/>
    </location>
</feature>
<evidence type="ECO:0000256" key="6">
    <source>
        <dbReference type="SAM" id="MobiDB-lite"/>
    </source>
</evidence>
<dbReference type="GO" id="GO:0005667">
    <property type="term" value="C:transcription regulator complex"/>
    <property type="evidence" value="ECO:0007669"/>
    <property type="project" value="TreeGrafter"/>
</dbReference>
<dbReference type="GO" id="GO:0000978">
    <property type="term" value="F:RNA polymerase II cis-regulatory region sequence-specific DNA binding"/>
    <property type="evidence" value="ECO:0007669"/>
    <property type="project" value="TreeGrafter"/>
</dbReference>
<feature type="domain" description="BZIP" evidence="7">
    <location>
        <begin position="382"/>
        <end position="445"/>
    </location>
</feature>
<keyword evidence="3" id="KW-0238">DNA-binding</keyword>
<comment type="similarity">
    <text evidence="1">Belongs to the bZIP family. Jun subfamily.</text>
</comment>
<evidence type="ECO:0000313" key="9">
    <source>
        <dbReference type="WBParaSite" id="ACRNAN_scaffold2068.g21515.t1"/>
    </source>
</evidence>
<keyword evidence="2" id="KW-0805">Transcription regulation</keyword>
<organism evidence="8 9">
    <name type="scientific">Acrobeloides nanus</name>
    <dbReference type="NCBI Taxonomy" id="290746"/>
    <lineage>
        <taxon>Eukaryota</taxon>
        <taxon>Metazoa</taxon>
        <taxon>Ecdysozoa</taxon>
        <taxon>Nematoda</taxon>
        <taxon>Chromadorea</taxon>
        <taxon>Rhabditida</taxon>
        <taxon>Tylenchina</taxon>
        <taxon>Cephalobomorpha</taxon>
        <taxon>Cephaloboidea</taxon>
        <taxon>Cephalobidae</taxon>
        <taxon>Acrobeloides</taxon>
    </lineage>
</organism>
<dbReference type="Proteomes" id="UP000887540">
    <property type="component" value="Unplaced"/>
</dbReference>